<dbReference type="Proteomes" id="UP000664991">
    <property type="component" value="Unassembled WGS sequence"/>
</dbReference>
<dbReference type="AlphaFoldDB" id="A0A836AMQ6"/>
<evidence type="ECO:0000313" key="2">
    <source>
        <dbReference type="EMBL" id="KAG5215699.1"/>
    </source>
</evidence>
<dbReference type="PANTHER" id="PTHR12246">
    <property type="entry name" value="PALMITOYLTRANSFERASE ZDHHC16"/>
    <property type="match status" value="1"/>
</dbReference>
<evidence type="ECO:0000256" key="1">
    <source>
        <dbReference type="SAM" id="Phobius"/>
    </source>
</evidence>
<proteinExistence type="predicted"/>
<dbReference type="GO" id="GO:0016409">
    <property type="term" value="F:palmitoyltransferase activity"/>
    <property type="evidence" value="ECO:0007669"/>
    <property type="project" value="InterPro"/>
</dbReference>
<reference evidence="2 3" key="1">
    <citation type="submission" date="2020-12" db="EMBL/GenBank/DDBJ databases">
        <title>De novo assembly of Tibetan sheep genome.</title>
        <authorList>
            <person name="Li X."/>
        </authorList>
    </citation>
    <scope>NUCLEOTIDE SEQUENCE [LARGE SCALE GENOMIC DNA]</scope>
    <source>
        <tissue evidence="2">Heart</tissue>
    </source>
</reference>
<feature type="transmembrane region" description="Helical" evidence="1">
    <location>
        <begin position="77"/>
        <end position="99"/>
    </location>
</feature>
<keyword evidence="1" id="KW-0812">Transmembrane</keyword>
<organism evidence="2 3">
    <name type="scientific">Ovis aries</name>
    <name type="common">Sheep</name>
    <dbReference type="NCBI Taxonomy" id="9940"/>
    <lineage>
        <taxon>Eukaryota</taxon>
        <taxon>Metazoa</taxon>
        <taxon>Chordata</taxon>
        <taxon>Craniata</taxon>
        <taxon>Vertebrata</taxon>
        <taxon>Euteleostomi</taxon>
        <taxon>Mammalia</taxon>
        <taxon>Eutheria</taxon>
        <taxon>Laurasiatheria</taxon>
        <taxon>Artiodactyla</taxon>
        <taxon>Ruminantia</taxon>
        <taxon>Pecora</taxon>
        <taxon>Bovidae</taxon>
        <taxon>Caprinae</taxon>
        <taxon>Ovis</taxon>
    </lineage>
</organism>
<feature type="transmembrane region" description="Helical" evidence="1">
    <location>
        <begin position="43"/>
        <end position="65"/>
    </location>
</feature>
<dbReference type="EMBL" id="JAEMGP010000001">
    <property type="protein sequence ID" value="KAG5215699.1"/>
    <property type="molecule type" value="Genomic_DNA"/>
</dbReference>
<gene>
    <name evidence="2" type="ORF">JEQ12_001275</name>
</gene>
<comment type="caution">
    <text evidence="2">The sequence shown here is derived from an EMBL/GenBank/DDBJ whole genome shotgun (WGS) entry which is preliminary data.</text>
</comment>
<name>A0A836AMQ6_SHEEP</name>
<accession>A0A836AMQ6</accession>
<protein>
    <submittedName>
        <fullName evidence="2">Uncharacterized protein</fullName>
    </submittedName>
</protein>
<dbReference type="InterPro" id="IPR039859">
    <property type="entry name" value="PFA4/ZDH16/20/ERF2-like"/>
</dbReference>
<keyword evidence="1" id="KW-1133">Transmembrane helix</keyword>
<evidence type="ECO:0000313" key="3">
    <source>
        <dbReference type="Proteomes" id="UP000664991"/>
    </source>
</evidence>
<keyword evidence="1" id="KW-0472">Membrane</keyword>
<sequence>MQCQDCGKLLLCSLLYSSFGGSDTAMDAAFEPIYWLVDNMIRWYGVVFVVLVIVLTSSIVAIAYLCVLPLILHIYSVLWLCWHFFYSHWNLILIVFHYYQAITTPPGYPPQGRMIG</sequence>